<name>A0ABS3EXZ4_9FLAO</name>
<organism evidence="1 2">
    <name type="scientific">[Muricauda] lutisoli</name>
    <dbReference type="NCBI Taxonomy" id="2816035"/>
    <lineage>
        <taxon>Bacteria</taxon>
        <taxon>Pseudomonadati</taxon>
        <taxon>Bacteroidota</taxon>
        <taxon>Flavobacteriia</taxon>
        <taxon>Flavobacteriales</taxon>
        <taxon>Flavobacteriaceae</taxon>
        <taxon>Allomuricauda</taxon>
    </lineage>
</organism>
<protein>
    <submittedName>
        <fullName evidence="1">Uncharacterized protein</fullName>
    </submittedName>
</protein>
<keyword evidence="2" id="KW-1185">Reference proteome</keyword>
<sequence length="143" mass="16466">MRGVLFMRGLLTILASLFSMLIFGQKEIDDIMVEINAVYMSSAGDPNKGKIYFNLDSKTLDIEDNQINIFDIKMSYDTRNTILQGIKIAGYVKFNCDERIKFNNCISTPDKNASARGFAFKEKGEAYRFINLIKKLKDKTRYY</sequence>
<evidence type="ECO:0000313" key="1">
    <source>
        <dbReference type="EMBL" id="MBO0331129.1"/>
    </source>
</evidence>
<accession>A0ABS3EXZ4</accession>
<comment type="caution">
    <text evidence="1">The sequence shown here is derived from an EMBL/GenBank/DDBJ whole genome shotgun (WGS) entry which is preliminary data.</text>
</comment>
<evidence type="ECO:0000313" key="2">
    <source>
        <dbReference type="Proteomes" id="UP000664163"/>
    </source>
</evidence>
<reference evidence="1 2" key="1">
    <citation type="submission" date="2021-03" db="EMBL/GenBank/DDBJ databases">
        <title>Muricauda sp. CAU 1631 isolated from Incheon.</title>
        <authorList>
            <person name="Kim W."/>
        </authorList>
    </citation>
    <scope>NUCLEOTIDE SEQUENCE [LARGE SCALE GENOMIC DNA]</scope>
    <source>
        <strain evidence="1 2">CAU 1631</strain>
    </source>
</reference>
<gene>
    <name evidence="1" type="ORF">J0X13_11240</name>
</gene>
<dbReference type="RefSeq" id="WP_207071532.1">
    <property type="nucleotide sequence ID" value="NZ_JAFLND010000003.1"/>
</dbReference>
<dbReference type="EMBL" id="JAFLND010000003">
    <property type="protein sequence ID" value="MBO0331129.1"/>
    <property type="molecule type" value="Genomic_DNA"/>
</dbReference>
<proteinExistence type="predicted"/>
<dbReference type="Proteomes" id="UP000664163">
    <property type="component" value="Unassembled WGS sequence"/>
</dbReference>